<name>A0ABW9RMK8_9BACT</name>
<dbReference type="Gene3D" id="1.50.10.10">
    <property type="match status" value="1"/>
</dbReference>
<evidence type="ECO:0000259" key="2">
    <source>
        <dbReference type="Pfam" id="PF12439"/>
    </source>
</evidence>
<dbReference type="NCBIfam" id="TIGR01561">
    <property type="entry name" value="gde_arch"/>
    <property type="match status" value="1"/>
</dbReference>
<dbReference type="InterPro" id="IPR010401">
    <property type="entry name" value="AGL/Gdb1"/>
</dbReference>
<dbReference type="InterPro" id="IPR008928">
    <property type="entry name" value="6-hairpin_glycosidase_sf"/>
</dbReference>
<dbReference type="Pfam" id="PF12439">
    <property type="entry name" value="GDE_N"/>
    <property type="match status" value="1"/>
</dbReference>
<dbReference type="SUPFAM" id="SSF48208">
    <property type="entry name" value="Six-hairpin glycosidases"/>
    <property type="match status" value="1"/>
</dbReference>
<dbReference type="InterPro" id="IPR032790">
    <property type="entry name" value="GDE_C"/>
</dbReference>
<dbReference type="PANTHER" id="PTHR10569">
    <property type="entry name" value="GLYCOGEN DEBRANCHING ENZYME"/>
    <property type="match status" value="1"/>
</dbReference>
<dbReference type="InterPro" id="IPR006451">
    <property type="entry name" value="Glycogen_debranch_arc"/>
</dbReference>
<dbReference type="RefSeq" id="WP_155170647.1">
    <property type="nucleotide sequence ID" value="NZ_BAAAFL010000049.1"/>
</dbReference>
<sequence length="664" mass="75677">MSYIKLTKPLLNDLSYSKEKEILLTNRLGAYCSTTASTCNTRKYHGLLVAPQPQIDDQHHVLLANLDETVMKGDTGYALAVHQYPGIHFPEGQQYMESFSMEQTPKWIYNMGEVLLEKEIILAKETNTLMIRYHIIEAKGKVKLQLRPFLACRNYHTIRTTDAQAQATFEEITNGLRFSMFHGYKPLYFQNSRKGVFVPTPDWYHNIEYQKEQERGYDYAESLFVPGYFEYTLQKGDELVFAVGTTETKARMLKRAFQQEKENIIPRKDFESCLLNAAEQFIVHEKEGSYIIAGWPWFGQWGRDTFIALPGLTLATGKPEVFRLVMDTMLKGLNNGFFPNTGRGKNISYNSVDAPLWCIWALQQYALHTGDNKIVWEIYGDTIKSILENFKNGTHYNTHMMESGLIRSGDTNHALTWMDAMQNGAPVTPRSGMPVEVNALWYNAVNFALQAAGQYGDESFVNQWNTYPELIKNSFIITYWNEMKGYLADCVDGETTDWSLKPNQLFAISLPFSPVNGDMAESIVDKIKGELLTARGVRTLAPSDPNYKGTYYGDQFTRDMSYHQGTAWVWLLGPFAEAYIKVKGEDIGFIKKLYKDLEPAIVELGLGTLCEVYNGNDTVPGGAISQAWSVAEVLRIKQLIDQYSTKKRKITKNKSSKTKELYNL</sequence>
<dbReference type="InterPro" id="IPR024742">
    <property type="entry name" value="Glycogen_debranch_N"/>
</dbReference>
<keyword evidence="4" id="KW-1185">Reference proteome</keyword>
<comment type="caution">
    <text evidence="3">The sequence shown here is derived from an EMBL/GenBank/DDBJ whole genome shotgun (WGS) entry which is preliminary data.</text>
</comment>
<evidence type="ECO:0000259" key="1">
    <source>
        <dbReference type="Pfam" id="PF06202"/>
    </source>
</evidence>
<gene>
    <name evidence="3" type="ORF">E1163_06580</name>
</gene>
<reference evidence="3 4" key="1">
    <citation type="submission" date="2019-02" db="EMBL/GenBank/DDBJ databases">
        <authorList>
            <person name="Goldberg S.R."/>
            <person name="Haltli B.A."/>
            <person name="Correa H."/>
            <person name="Russell K.G."/>
        </authorList>
    </citation>
    <scope>NUCLEOTIDE SEQUENCE [LARGE SCALE GENOMIC DNA]</scope>
    <source>
        <strain evidence="3 4">JCM 16186</strain>
    </source>
</reference>
<dbReference type="EMBL" id="SMLW01000433">
    <property type="protein sequence ID" value="MTI24604.1"/>
    <property type="molecule type" value="Genomic_DNA"/>
</dbReference>
<dbReference type="InterPro" id="IPR012341">
    <property type="entry name" value="6hp_glycosidase-like_sf"/>
</dbReference>
<organism evidence="3 4">
    <name type="scientific">Fulvivirga kasyanovii</name>
    <dbReference type="NCBI Taxonomy" id="396812"/>
    <lineage>
        <taxon>Bacteria</taxon>
        <taxon>Pseudomonadati</taxon>
        <taxon>Bacteroidota</taxon>
        <taxon>Cytophagia</taxon>
        <taxon>Cytophagales</taxon>
        <taxon>Fulvivirgaceae</taxon>
        <taxon>Fulvivirga</taxon>
    </lineage>
</organism>
<proteinExistence type="predicted"/>
<feature type="domain" description="Glycogen debranching enzyme bacterial and archaeal type N-terminal" evidence="2">
    <location>
        <begin position="20"/>
        <end position="239"/>
    </location>
</feature>
<dbReference type="Proteomes" id="UP000798808">
    <property type="component" value="Unassembled WGS sequence"/>
</dbReference>
<dbReference type="PANTHER" id="PTHR10569:SF2">
    <property type="entry name" value="GLYCOGEN DEBRANCHING ENZYME"/>
    <property type="match status" value="1"/>
</dbReference>
<accession>A0ABW9RMK8</accession>
<feature type="domain" description="Glycogen debranching enzyme C-terminal" evidence="1">
    <location>
        <begin position="277"/>
        <end position="635"/>
    </location>
</feature>
<evidence type="ECO:0000313" key="4">
    <source>
        <dbReference type="Proteomes" id="UP000798808"/>
    </source>
</evidence>
<dbReference type="Pfam" id="PF06202">
    <property type="entry name" value="GDE_C"/>
    <property type="match status" value="1"/>
</dbReference>
<evidence type="ECO:0000313" key="3">
    <source>
        <dbReference type="EMBL" id="MTI24604.1"/>
    </source>
</evidence>
<protein>
    <submittedName>
        <fullName evidence="3">Amylo-alpha-1,6-glucosidase</fullName>
    </submittedName>
</protein>